<dbReference type="GO" id="GO:0008688">
    <property type="term" value="F:3-(3-hydroxyphenyl)propionate hydroxylase activity"/>
    <property type="evidence" value="ECO:0007669"/>
    <property type="project" value="TreeGrafter"/>
</dbReference>
<evidence type="ECO:0000256" key="2">
    <source>
        <dbReference type="SAM" id="Phobius"/>
    </source>
</evidence>
<dbReference type="Gene3D" id="3.50.50.60">
    <property type="entry name" value="FAD/NAD(P)-binding domain"/>
    <property type="match status" value="1"/>
</dbReference>
<dbReference type="GO" id="GO:0071949">
    <property type="term" value="F:FAD binding"/>
    <property type="evidence" value="ECO:0007669"/>
    <property type="project" value="InterPro"/>
</dbReference>
<proteinExistence type="predicted"/>
<dbReference type="SUPFAM" id="SSF51905">
    <property type="entry name" value="FAD/NAD(P)-binding domain"/>
    <property type="match status" value="1"/>
</dbReference>
<organism evidence="4 5">
    <name type="scientific">Chryseobacterium arthrosphaerae</name>
    <dbReference type="NCBI Taxonomy" id="651561"/>
    <lineage>
        <taxon>Bacteria</taxon>
        <taxon>Pseudomonadati</taxon>
        <taxon>Bacteroidota</taxon>
        <taxon>Flavobacteriia</taxon>
        <taxon>Flavobacteriales</taxon>
        <taxon>Weeksellaceae</taxon>
        <taxon>Chryseobacterium group</taxon>
        <taxon>Chryseobacterium</taxon>
    </lineage>
</organism>
<dbReference type="Proteomes" id="UP000093432">
    <property type="component" value="Unassembled WGS sequence"/>
</dbReference>
<protein>
    <recommendedName>
        <fullName evidence="3">FAD-binding domain-containing protein</fullName>
    </recommendedName>
</protein>
<feature type="domain" description="FAD-binding" evidence="3">
    <location>
        <begin position="12"/>
        <end position="341"/>
    </location>
</feature>
<dbReference type="OrthoDB" id="9766816at2"/>
<dbReference type="Gene3D" id="3.30.70.2450">
    <property type="match status" value="1"/>
</dbReference>
<dbReference type="AlphaFoldDB" id="A0A1B8ZRS4"/>
<dbReference type="RefSeq" id="WP_065398280.1">
    <property type="nucleotide sequence ID" value="NZ_MAYG01000001.1"/>
</dbReference>
<gene>
    <name evidence="4" type="ORF">BBI00_08040</name>
</gene>
<evidence type="ECO:0000259" key="3">
    <source>
        <dbReference type="Pfam" id="PF01494"/>
    </source>
</evidence>
<reference evidence="5" key="1">
    <citation type="submission" date="2016-07" db="EMBL/GenBank/DDBJ databases">
        <authorList>
            <person name="Florea S."/>
            <person name="Webb J.S."/>
            <person name="Jaromczyk J."/>
            <person name="Schardl C.L."/>
        </authorList>
    </citation>
    <scope>NUCLEOTIDE SEQUENCE [LARGE SCALE GENOMIC DNA]</scope>
    <source>
        <strain evidence="5">CC-VM-7</strain>
    </source>
</reference>
<keyword evidence="1" id="KW-0560">Oxidoreductase</keyword>
<keyword evidence="2" id="KW-1133">Transmembrane helix</keyword>
<dbReference type="InterPro" id="IPR050631">
    <property type="entry name" value="PheA/TfdB_FAD_monoxygenase"/>
</dbReference>
<comment type="caution">
    <text evidence="4">The sequence shown here is derived from an EMBL/GenBank/DDBJ whole genome shotgun (WGS) entry which is preliminary data.</text>
</comment>
<evidence type="ECO:0000313" key="4">
    <source>
        <dbReference type="EMBL" id="OCA74290.1"/>
    </source>
</evidence>
<dbReference type="PANTHER" id="PTHR43476:SF3">
    <property type="entry name" value="FAD-BINDING MONOOXYGENASE"/>
    <property type="match status" value="1"/>
</dbReference>
<name>A0A1B8ZRS4_9FLAO</name>
<dbReference type="GO" id="GO:0019622">
    <property type="term" value="P:3-(3-hydroxy)phenylpropionate catabolic process"/>
    <property type="evidence" value="ECO:0007669"/>
    <property type="project" value="TreeGrafter"/>
</dbReference>
<dbReference type="InterPro" id="IPR036188">
    <property type="entry name" value="FAD/NAD-bd_sf"/>
</dbReference>
<dbReference type="PANTHER" id="PTHR43476">
    <property type="entry name" value="3-(3-HYDROXY-PHENYL)PROPIONATE/3-HYDROXYCINNAMIC ACID HYDROXYLASE"/>
    <property type="match status" value="1"/>
</dbReference>
<dbReference type="STRING" id="651561.BBI00_08040"/>
<dbReference type="InterPro" id="IPR002938">
    <property type="entry name" value="FAD-bd"/>
</dbReference>
<dbReference type="EMBL" id="MAYG01000001">
    <property type="protein sequence ID" value="OCA74290.1"/>
    <property type="molecule type" value="Genomic_DNA"/>
</dbReference>
<sequence length="503" mass="57630">MQKDKINDSRAYDIIVCGLGPVGLLTCNTLGSRGYRVLGIDRFEKVFSFPRAIHMDEEIVRIVQSVGLLDELLPKLKPASGLELVDEKFNVLFRAKSVFPGGFSSDHFLFLQPELETILRNGCKRFSNVNLIYKDITDFEQNNDGVTVFSNTERLASAKYMIACDGANSFTRNKLGIGLNNLRFDKDILKIDALELSPGPDQYNTVQKICSHRKPWVRMNGVGNHKRWELNYTNGLSKEEIQKPEKIKQLLYEIGVETKNLQIQHGVLYSVKSVLAKEWQHGNIILAGDAAHTTPPYTGQGMAAGFRDVMNFTWKLDAVLRKQWPDTILKTYQTERYQHVKFHIRLAILVGWIFTTRLWIILKVLSKVPLLNGLLLNFHLPKNPLGKGFWGTGKAKRYQFPQVKINQNSYSDTLLANKWTLVAIGKSREPHLADLCEKIKLKYVVFDNEPYAEELRKWAERKAQYFIVRPDLYVFSSGNNAEKLCREFQLKMENISSTPIKKI</sequence>
<keyword evidence="2" id="KW-0472">Membrane</keyword>
<dbReference type="Pfam" id="PF01494">
    <property type="entry name" value="FAD_binding_3"/>
    <property type="match status" value="1"/>
</dbReference>
<evidence type="ECO:0000256" key="1">
    <source>
        <dbReference type="ARBA" id="ARBA00023002"/>
    </source>
</evidence>
<evidence type="ECO:0000313" key="5">
    <source>
        <dbReference type="Proteomes" id="UP000093432"/>
    </source>
</evidence>
<keyword evidence="2" id="KW-0812">Transmembrane</keyword>
<dbReference type="PRINTS" id="PR00420">
    <property type="entry name" value="RNGMNOXGNASE"/>
</dbReference>
<feature type="transmembrane region" description="Helical" evidence="2">
    <location>
        <begin position="342"/>
        <end position="362"/>
    </location>
</feature>
<accession>A0A1B8ZRS4</accession>